<feature type="compositionally biased region" description="Low complexity" evidence="1">
    <location>
        <begin position="85"/>
        <end position="96"/>
    </location>
</feature>
<evidence type="ECO:0000256" key="2">
    <source>
        <dbReference type="SAM" id="Phobius"/>
    </source>
</evidence>
<dbReference type="Proteomes" id="UP000887540">
    <property type="component" value="Unplaced"/>
</dbReference>
<keyword evidence="2" id="KW-1133">Transmembrane helix</keyword>
<feature type="compositionally biased region" description="Low complexity" evidence="1">
    <location>
        <begin position="33"/>
        <end position="48"/>
    </location>
</feature>
<name>A0A914EII5_9BILA</name>
<evidence type="ECO:0000256" key="1">
    <source>
        <dbReference type="SAM" id="MobiDB-lite"/>
    </source>
</evidence>
<dbReference type="WBParaSite" id="ACRNAN_scaffold8364.g8812.t1">
    <property type="protein sequence ID" value="ACRNAN_scaffold8364.g8812.t1"/>
    <property type="gene ID" value="ACRNAN_scaffold8364.g8812"/>
</dbReference>
<feature type="region of interest" description="Disordered" evidence="1">
    <location>
        <begin position="287"/>
        <end position="347"/>
    </location>
</feature>
<accession>A0A914EII5</accession>
<feature type="region of interest" description="Disordered" evidence="1">
    <location>
        <begin position="185"/>
        <end position="231"/>
    </location>
</feature>
<keyword evidence="2" id="KW-0472">Membrane</keyword>
<reference evidence="5" key="1">
    <citation type="submission" date="2022-11" db="UniProtKB">
        <authorList>
            <consortium name="WormBaseParasite"/>
        </authorList>
    </citation>
    <scope>IDENTIFICATION</scope>
</reference>
<organism evidence="4 5">
    <name type="scientific">Acrobeloides nanus</name>
    <dbReference type="NCBI Taxonomy" id="290746"/>
    <lineage>
        <taxon>Eukaryota</taxon>
        <taxon>Metazoa</taxon>
        <taxon>Ecdysozoa</taxon>
        <taxon>Nematoda</taxon>
        <taxon>Chromadorea</taxon>
        <taxon>Rhabditida</taxon>
        <taxon>Tylenchina</taxon>
        <taxon>Cephalobomorpha</taxon>
        <taxon>Cephaloboidea</taxon>
        <taxon>Cephalobidae</taxon>
        <taxon>Acrobeloides</taxon>
    </lineage>
</organism>
<evidence type="ECO:0000313" key="5">
    <source>
        <dbReference type="WBParaSite" id="ACRNAN_scaffold8364.g8812.t1"/>
    </source>
</evidence>
<feature type="region of interest" description="Disordered" evidence="1">
    <location>
        <begin position="33"/>
        <end position="52"/>
    </location>
</feature>
<proteinExistence type="predicted"/>
<feature type="transmembrane region" description="Helical" evidence="2">
    <location>
        <begin position="240"/>
        <end position="265"/>
    </location>
</feature>
<keyword evidence="2" id="KW-0812">Transmembrane</keyword>
<feature type="compositionally biased region" description="Polar residues" evidence="1">
    <location>
        <begin position="221"/>
        <end position="231"/>
    </location>
</feature>
<dbReference type="AlphaFoldDB" id="A0A914EII5"/>
<evidence type="ECO:0000313" key="4">
    <source>
        <dbReference type="Proteomes" id="UP000887540"/>
    </source>
</evidence>
<sequence length="347" mass="37227">MEIKYVFFTWIIIVSLAIAKSKNGNTSSYYATSSLSSTDLTTEPDSTSVSTIVTKSPSVFQSKKSTSAQRYSTVSASTTAHMTSAITTASETSTITPELSGTTSNPSSEPLINLTSTATSTSSIETMPVHGTPTSKPPCEPQTTTEKNLTTTPIVTMSLTIEHVSISPITEIERTVTMPTSTVTTTIETATSPQTTESSSTRSPSTTMKTSSTRTEMTKSKIPTSISVGESSGPASSGNVLIIVLLVGIPLFATVLLLSYGIWYLRRRRSRMLLDVEGGSISRRTMKPEIPGYNPKNVSPENFKHREKAAKLTAHVDEPLENDLTQDEGNSSKTKLSDDSDLTNIQS</sequence>
<keyword evidence="4" id="KW-1185">Reference proteome</keyword>
<feature type="region of interest" description="Disordered" evidence="1">
    <location>
        <begin position="85"/>
        <end position="146"/>
    </location>
</feature>
<evidence type="ECO:0000256" key="3">
    <source>
        <dbReference type="SAM" id="SignalP"/>
    </source>
</evidence>
<feature type="compositionally biased region" description="Low complexity" evidence="1">
    <location>
        <begin position="185"/>
        <end position="215"/>
    </location>
</feature>
<feature type="chain" id="PRO_5037319422" evidence="3">
    <location>
        <begin position="20"/>
        <end position="347"/>
    </location>
</feature>
<protein>
    <submittedName>
        <fullName evidence="5">Uncharacterized protein</fullName>
    </submittedName>
</protein>
<feature type="compositionally biased region" description="Polar residues" evidence="1">
    <location>
        <begin position="97"/>
        <end position="114"/>
    </location>
</feature>
<feature type="signal peptide" evidence="3">
    <location>
        <begin position="1"/>
        <end position="19"/>
    </location>
</feature>
<keyword evidence="3" id="KW-0732">Signal</keyword>